<proteinExistence type="predicted"/>
<dbReference type="AlphaFoldDB" id="K0NJP1"/>
<dbReference type="OrthoDB" id="220004at2"/>
<feature type="region of interest" description="Disordered" evidence="1">
    <location>
        <begin position="50"/>
        <end position="69"/>
    </location>
</feature>
<accession>K0NJP1</accession>
<dbReference type="EMBL" id="FO203503">
    <property type="protein sequence ID" value="CCK81055.1"/>
    <property type="molecule type" value="Genomic_DNA"/>
</dbReference>
<sequence>MFSCVSVDPAKVDVTLQQSQPEVKLTSYTETLNELGLMTEIYATGELRIQSDPVGDNTGTSGSTGGEIPRDITEILKSTLNSIGGNVLYIPYDPAYIQNMNVTGYSNFEGKLIPEVVVSGGITEFDRGLTTRGDGTDIGAEASFTNAPSWTPANTVGFDYGNSGKEGTARITLDFNMLDFKTLAGIPRMNTVNSMEVHKALREKELGITLFGPTFGRKGSIKKVQGRHAAVRVLVEVSMIQMIGKYLVLPYWKLLGDDSDPDPVVIKQINRYYYSLNDEERISTVQQWMFLYGNDLKLSGQLDNPTVMALQKLSPSFAMGSKTIDLDTFVNIYTGIPIDERTLARRNLLNTQILVEQQSDSQDEVATASTLVQEQETASYKAPEASVAPTVSKQPDKSSQAAAAPTAQAKKRQKTTGIGRMISDEEW</sequence>
<feature type="compositionally biased region" description="Polar residues" evidence="1">
    <location>
        <begin position="389"/>
        <end position="399"/>
    </location>
</feature>
<gene>
    <name evidence="2" type="ordered locus">TOL2_C28950</name>
</gene>
<protein>
    <submittedName>
        <fullName evidence="2">Uncharacterized protein</fullName>
    </submittedName>
</protein>
<name>K0NJP1_DESTT</name>
<organism evidence="2 3">
    <name type="scientific">Desulfobacula toluolica (strain DSM 7467 / Tol2)</name>
    <dbReference type="NCBI Taxonomy" id="651182"/>
    <lineage>
        <taxon>Bacteria</taxon>
        <taxon>Pseudomonadati</taxon>
        <taxon>Thermodesulfobacteriota</taxon>
        <taxon>Desulfobacteria</taxon>
        <taxon>Desulfobacterales</taxon>
        <taxon>Desulfobacteraceae</taxon>
        <taxon>Desulfobacula</taxon>
    </lineage>
</organism>
<keyword evidence="3" id="KW-1185">Reference proteome</keyword>
<evidence type="ECO:0000313" key="2">
    <source>
        <dbReference type="EMBL" id="CCK81055.1"/>
    </source>
</evidence>
<dbReference type="KEGG" id="dto:TOL2_C28950"/>
<dbReference type="STRING" id="651182.TOL2_C28950"/>
<evidence type="ECO:0000313" key="3">
    <source>
        <dbReference type="Proteomes" id="UP000007347"/>
    </source>
</evidence>
<dbReference type="Proteomes" id="UP000007347">
    <property type="component" value="Chromosome"/>
</dbReference>
<feature type="region of interest" description="Disordered" evidence="1">
    <location>
        <begin position="374"/>
        <end position="427"/>
    </location>
</feature>
<reference evidence="2 3" key="1">
    <citation type="journal article" date="2013" name="Environ. Microbiol.">
        <title>Complete genome, catabolic sub-proteomes and key-metabolites of Desulfobacula toluolica Tol2, a marine, aromatic compound-degrading, sulfate-reducing bacterium.</title>
        <authorList>
            <person name="Wohlbrand L."/>
            <person name="Jacob J.H."/>
            <person name="Kube M."/>
            <person name="Mussmann M."/>
            <person name="Jarling R."/>
            <person name="Beck A."/>
            <person name="Amann R."/>
            <person name="Wilkes H."/>
            <person name="Reinhardt R."/>
            <person name="Rabus R."/>
        </authorList>
    </citation>
    <scope>NUCLEOTIDE SEQUENCE [LARGE SCALE GENOMIC DNA]</scope>
    <source>
        <strain evidence="3">DSM 7467 / Tol2</strain>
    </source>
</reference>
<evidence type="ECO:0000256" key="1">
    <source>
        <dbReference type="SAM" id="MobiDB-lite"/>
    </source>
</evidence>
<dbReference type="Gene3D" id="3.40.50.10610">
    <property type="entry name" value="ABC-type transport auxiliary lipoprotein component"/>
    <property type="match status" value="1"/>
</dbReference>
<dbReference type="HOGENOM" id="CLU_642106_0_0_7"/>